<reference evidence="10 11" key="1">
    <citation type="journal article" date="2018" name="Proc. R. Soc. B">
        <title>A non-coding region near Follistatin controls head colour polymorphism in the Gouldian finch.</title>
        <authorList>
            <person name="Toomey M.B."/>
            <person name="Marques C.I."/>
            <person name="Andrade P."/>
            <person name="Araujo P.M."/>
            <person name="Sabatino S."/>
            <person name="Gazda M.A."/>
            <person name="Afonso S."/>
            <person name="Lopes R.J."/>
            <person name="Corbo J.C."/>
            <person name="Carneiro M."/>
        </authorList>
    </citation>
    <scope>NUCLEOTIDE SEQUENCE [LARGE SCALE GENOMIC DNA]</scope>
    <source>
        <strain evidence="10">Red01</strain>
        <tissue evidence="10">Muscle</tissue>
    </source>
</reference>
<feature type="domain" description="Discoidin" evidence="9">
    <location>
        <begin position="23"/>
        <end position="168"/>
    </location>
</feature>
<evidence type="ECO:0000259" key="9">
    <source>
        <dbReference type="Pfam" id="PF21114"/>
    </source>
</evidence>
<keyword evidence="7" id="KW-0325">Glycoprotein</keyword>
<accession>A0A3L8Q8E2</accession>
<dbReference type="OrthoDB" id="6071166at2759"/>
<dbReference type="Gene3D" id="2.60.120.1190">
    <property type="match status" value="1"/>
</dbReference>
<dbReference type="InterPro" id="IPR048525">
    <property type="entry name" value="DDR1-2_DS-like"/>
</dbReference>
<dbReference type="GO" id="GO:0016020">
    <property type="term" value="C:membrane"/>
    <property type="evidence" value="ECO:0007669"/>
    <property type="project" value="UniProtKB-SubCell"/>
</dbReference>
<evidence type="ECO:0000313" key="10">
    <source>
        <dbReference type="EMBL" id="RLV63580.1"/>
    </source>
</evidence>
<keyword evidence="3" id="KW-0732">Signal</keyword>
<evidence type="ECO:0000256" key="6">
    <source>
        <dbReference type="ARBA" id="ARBA00023157"/>
    </source>
</evidence>
<keyword evidence="4 8" id="KW-1133">Transmembrane helix</keyword>
<evidence type="ECO:0000256" key="7">
    <source>
        <dbReference type="ARBA" id="ARBA00023180"/>
    </source>
</evidence>
<keyword evidence="5 8" id="KW-0472">Membrane</keyword>
<evidence type="ECO:0000256" key="8">
    <source>
        <dbReference type="SAM" id="Phobius"/>
    </source>
</evidence>
<dbReference type="EMBL" id="QUSF01002414">
    <property type="protein sequence ID" value="RLV63580.1"/>
    <property type="molecule type" value="Genomic_DNA"/>
</dbReference>
<feature type="transmembrane region" description="Helical" evidence="8">
    <location>
        <begin position="227"/>
        <end position="247"/>
    </location>
</feature>
<name>A0A3L8Q8E2_CHLGU</name>
<protein>
    <recommendedName>
        <fullName evidence="9">Discoidin domain-containing protein</fullName>
    </recommendedName>
</protein>
<gene>
    <name evidence="10" type="ORF">DV515_00018129</name>
</gene>
<evidence type="ECO:0000256" key="3">
    <source>
        <dbReference type="ARBA" id="ARBA00022729"/>
    </source>
</evidence>
<organism evidence="10 11">
    <name type="scientific">Chloebia gouldiae</name>
    <name type="common">Gouldian finch</name>
    <name type="synonym">Erythrura gouldiae</name>
    <dbReference type="NCBI Taxonomy" id="44316"/>
    <lineage>
        <taxon>Eukaryota</taxon>
        <taxon>Metazoa</taxon>
        <taxon>Chordata</taxon>
        <taxon>Craniata</taxon>
        <taxon>Vertebrata</taxon>
        <taxon>Euteleostomi</taxon>
        <taxon>Archelosauria</taxon>
        <taxon>Archosauria</taxon>
        <taxon>Dinosauria</taxon>
        <taxon>Saurischia</taxon>
        <taxon>Theropoda</taxon>
        <taxon>Coelurosauria</taxon>
        <taxon>Aves</taxon>
        <taxon>Neognathae</taxon>
        <taxon>Neoaves</taxon>
        <taxon>Telluraves</taxon>
        <taxon>Australaves</taxon>
        <taxon>Passeriformes</taxon>
        <taxon>Passeroidea</taxon>
        <taxon>Passeridae</taxon>
        <taxon>Chloebia</taxon>
    </lineage>
</organism>
<evidence type="ECO:0000256" key="4">
    <source>
        <dbReference type="ARBA" id="ARBA00022989"/>
    </source>
</evidence>
<dbReference type="Pfam" id="PF21114">
    <property type="entry name" value="DDR1-2_DS-like"/>
    <property type="match status" value="1"/>
</dbReference>
<proteinExistence type="predicted"/>
<comment type="subcellular location">
    <subcellularLocation>
        <location evidence="1">Membrane</location>
        <topology evidence="1">Single-pass type I membrane protein</topology>
    </subcellularLocation>
</comment>
<evidence type="ECO:0000256" key="2">
    <source>
        <dbReference type="ARBA" id="ARBA00022692"/>
    </source>
</evidence>
<sequence>MATPPPNATSWVSPMVCDLAVTPRLHFGGLGQLSDGVLGLDDFLRTRERHLWPGYDYVGWPRPPGPRPHVELEFEFQELRAFHAMQVHCNNLHTRGVGIFRAVECRFKKILATAWEPLVATHSLAGATKDASARSVTVPLGGRHARFIQCRFFFGAEWMLFSEVSFVSEVLDDPGGASGCPPTPDPSAAILENALDGGGATNVTSPAPGEAEPVPPVAQGEAGQSPALLGCLGAIILLLLAIIVLILRRRRGAAGPLGKLLGDTMV</sequence>
<keyword evidence="6" id="KW-1015">Disulfide bond</keyword>
<comment type="caution">
    <text evidence="10">The sequence shown here is derived from an EMBL/GenBank/DDBJ whole genome shotgun (WGS) entry which is preliminary data.</text>
</comment>
<keyword evidence="11" id="KW-1185">Reference proteome</keyword>
<evidence type="ECO:0000313" key="11">
    <source>
        <dbReference type="Proteomes" id="UP000276834"/>
    </source>
</evidence>
<keyword evidence="2 8" id="KW-0812">Transmembrane</keyword>
<dbReference type="Proteomes" id="UP000276834">
    <property type="component" value="Unassembled WGS sequence"/>
</dbReference>
<evidence type="ECO:0000256" key="1">
    <source>
        <dbReference type="ARBA" id="ARBA00004479"/>
    </source>
</evidence>
<dbReference type="AlphaFoldDB" id="A0A3L8Q8E2"/>
<evidence type="ECO:0000256" key="5">
    <source>
        <dbReference type="ARBA" id="ARBA00023136"/>
    </source>
</evidence>